<proteinExistence type="predicted"/>
<protein>
    <recommendedName>
        <fullName evidence="3">SseB protein N-terminal domain-containing protein</fullName>
    </recommendedName>
</protein>
<organism evidence="1 2">
    <name type="scientific">Mycobacteroides salmoniphilum</name>
    <dbReference type="NCBI Taxonomy" id="404941"/>
    <lineage>
        <taxon>Bacteria</taxon>
        <taxon>Bacillati</taxon>
        <taxon>Actinomycetota</taxon>
        <taxon>Actinomycetes</taxon>
        <taxon>Mycobacteriales</taxon>
        <taxon>Mycobacteriaceae</taxon>
        <taxon>Mycobacteroides</taxon>
    </lineage>
</organism>
<dbReference type="AlphaFoldDB" id="A0A4R8S2B0"/>
<sequence length="121" mass="14000">MRIFRKRKPAETATSDCKVFYSTPFGDTNDGQRKLFLLERDGVQYFPVFREEKSIREFYTRMNRAAYMIIEGDLQSVIETTRSIELMKDMKIVIEPLSEHPIEVGLDSSQSSIDPHAPGIH</sequence>
<accession>A0A4R8S2B0</accession>
<dbReference type="EMBL" id="PECH01000010">
    <property type="protein sequence ID" value="TDZ77530.1"/>
    <property type="molecule type" value="Genomic_DNA"/>
</dbReference>
<reference evidence="1 2" key="1">
    <citation type="journal article" date="2019" name="Sci. Rep.">
        <title>Extended insight into the Mycobacterium chelonae-abscessus complex through whole genome sequencing of Mycobacterium salmoniphilum outbreak and Mycobacterium salmoniphilum-like strains.</title>
        <authorList>
            <person name="Behra P.R.K."/>
            <person name="Das S."/>
            <person name="Pettersson B.M.F."/>
            <person name="Shirreff L."/>
            <person name="DuCote T."/>
            <person name="Jacobsson K.G."/>
            <person name="Ennis D.G."/>
            <person name="Kirsebom L.A."/>
        </authorList>
    </citation>
    <scope>NUCLEOTIDE SEQUENCE [LARGE SCALE GENOMIC DNA]</scope>
    <source>
        <strain evidence="1 2">DE 4585</strain>
    </source>
</reference>
<evidence type="ECO:0000313" key="1">
    <source>
        <dbReference type="EMBL" id="TDZ77530.1"/>
    </source>
</evidence>
<evidence type="ECO:0000313" key="2">
    <source>
        <dbReference type="Proteomes" id="UP000295117"/>
    </source>
</evidence>
<name>A0A4R8S2B0_9MYCO</name>
<dbReference type="RefSeq" id="WP_237161368.1">
    <property type="nucleotide sequence ID" value="NZ_PECH01000010.1"/>
</dbReference>
<dbReference type="Proteomes" id="UP000295117">
    <property type="component" value="Unassembled WGS sequence"/>
</dbReference>
<evidence type="ECO:0008006" key="3">
    <source>
        <dbReference type="Google" id="ProtNLM"/>
    </source>
</evidence>
<comment type="caution">
    <text evidence="1">The sequence shown here is derived from an EMBL/GenBank/DDBJ whole genome shotgun (WGS) entry which is preliminary data.</text>
</comment>
<gene>
    <name evidence="1" type="ORF">DE4585_04925</name>
</gene>